<accession>A0ABW5VLH5</accession>
<evidence type="ECO:0008006" key="3">
    <source>
        <dbReference type="Google" id="ProtNLM"/>
    </source>
</evidence>
<gene>
    <name evidence="1" type="ORF">ACFS27_03375</name>
</gene>
<evidence type="ECO:0000313" key="2">
    <source>
        <dbReference type="Proteomes" id="UP001597479"/>
    </source>
</evidence>
<organism evidence="1 2">
    <name type="scientific">Promicromonospora vindobonensis</name>
    <dbReference type="NCBI Taxonomy" id="195748"/>
    <lineage>
        <taxon>Bacteria</taxon>
        <taxon>Bacillati</taxon>
        <taxon>Actinomycetota</taxon>
        <taxon>Actinomycetes</taxon>
        <taxon>Micrococcales</taxon>
        <taxon>Promicromonosporaceae</taxon>
        <taxon>Promicromonospora</taxon>
    </lineage>
</organism>
<dbReference type="RefSeq" id="WP_377180343.1">
    <property type="nucleotide sequence ID" value="NZ_JBHUOG010000001.1"/>
</dbReference>
<name>A0ABW5VLH5_9MICO</name>
<keyword evidence="2" id="KW-1185">Reference proteome</keyword>
<dbReference type="Proteomes" id="UP001597479">
    <property type="component" value="Unassembled WGS sequence"/>
</dbReference>
<protein>
    <recommendedName>
        <fullName evidence="3">HK97 gp10 family phage protein</fullName>
    </recommendedName>
</protein>
<reference evidence="2" key="1">
    <citation type="journal article" date="2019" name="Int. J. Syst. Evol. Microbiol.">
        <title>The Global Catalogue of Microorganisms (GCM) 10K type strain sequencing project: providing services to taxonomists for standard genome sequencing and annotation.</title>
        <authorList>
            <consortium name="The Broad Institute Genomics Platform"/>
            <consortium name="The Broad Institute Genome Sequencing Center for Infectious Disease"/>
            <person name="Wu L."/>
            <person name="Ma J."/>
        </authorList>
    </citation>
    <scope>NUCLEOTIDE SEQUENCE [LARGE SCALE GENOMIC DNA]</scope>
    <source>
        <strain evidence="2">CCM 7044</strain>
    </source>
</reference>
<evidence type="ECO:0000313" key="1">
    <source>
        <dbReference type="EMBL" id="MFD2792582.1"/>
    </source>
</evidence>
<dbReference type="EMBL" id="JBHUOG010000001">
    <property type="protein sequence ID" value="MFD2792582.1"/>
    <property type="molecule type" value="Genomic_DNA"/>
</dbReference>
<proteinExistence type="predicted"/>
<sequence length="112" mass="11825">MSVTPAAELVALARKGMAEGLNLGAERVRGVSVARTPIQYGDLRSSQTVVPATDADLESAVVSDLDYAVPVHENLTARHPTGQAKFLESASIESTNEVHEIVAASIRRTLGD</sequence>
<comment type="caution">
    <text evidence="1">The sequence shown here is derived from an EMBL/GenBank/DDBJ whole genome shotgun (WGS) entry which is preliminary data.</text>
</comment>